<evidence type="ECO:0000313" key="2">
    <source>
        <dbReference type="Proteomes" id="UP000192907"/>
    </source>
</evidence>
<sequence>MHVIKSSHDYYIKWRIQRPERFNALGPSLGKELLSLLEDLKNQLRLDKQVRALVVTAETVETSRGPIWIAGGDLKELAALDSKSAAFAYGEMFQNLAQGFRKLPIPVIMAVDGQAIGGGIEFTLGADIRIATSRSSLHFKQTQVGLATGYGGSTLLKELVGLSRATGWLLLNQTVSADDAQIAGLFHQVVPDHNQLESTCVEWAHHFARQSPEGLAGQKKMLYPEHEHHDSLKRELNVFAEIWRNPSHSTFLERFTNKTKA</sequence>
<dbReference type="Proteomes" id="UP000192907">
    <property type="component" value="Unassembled WGS sequence"/>
</dbReference>
<dbReference type="InterPro" id="IPR029045">
    <property type="entry name" value="ClpP/crotonase-like_dom_sf"/>
</dbReference>
<dbReference type="STRING" id="1513793.SAMN06296036_102209"/>
<accession>A0A1Y6B869</accession>
<organism evidence="1 2">
    <name type="scientific">Pseudobacteriovorax antillogorgiicola</name>
    <dbReference type="NCBI Taxonomy" id="1513793"/>
    <lineage>
        <taxon>Bacteria</taxon>
        <taxon>Pseudomonadati</taxon>
        <taxon>Bdellovibrionota</taxon>
        <taxon>Oligoflexia</taxon>
        <taxon>Oligoflexales</taxon>
        <taxon>Pseudobacteriovoracaceae</taxon>
        <taxon>Pseudobacteriovorax</taxon>
    </lineage>
</organism>
<reference evidence="2" key="1">
    <citation type="submission" date="2017-04" db="EMBL/GenBank/DDBJ databases">
        <authorList>
            <person name="Varghese N."/>
            <person name="Submissions S."/>
        </authorList>
    </citation>
    <scope>NUCLEOTIDE SEQUENCE [LARGE SCALE GENOMIC DNA]</scope>
    <source>
        <strain evidence="2">RKEM611</strain>
    </source>
</reference>
<proteinExistence type="predicted"/>
<dbReference type="GO" id="GO:0003824">
    <property type="term" value="F:catalytic activity"/>
    <property type="evidence" value="ECO:0007669"/>
    <property type="project" value="UniProtKB-ARBA"/>
</dbReference>
<dbReference type="PANTHER" id="PTHR11941">
    <property type="entry name" value="ENOYL-COA HYDRATASE-RELATED"/>
    <property type="match status" value="1"/>
</dbReference>
<dbReference type="Gene3D" id="3.90.226.10">
    <property type="entry name" value="2-enoyl-CoA Hydratase, Chain A, domain 1"/>
    <property type="match status" value="1"/>
</dbReference>
<gene>
    <name evidence="1" type="ORF">SAMN06296036_102209</name>
</gene>
<dbReference type="Pfam" id="PF00378">
    <property type="entry name" value="ECH_1"/>
    <property type="match status" value="1"/>
</dbReference>
<keyword evidence="2" id="KW-1185">Reference proteome</keyword>
<dbReference type="RefSeq" id="WP_159455115.1">
    <property type="nucleotide sequence ID" value="NZ_FWZT01000002.1"/>
</dbReference>
<protein>
    <submittedName>
        <fullName evidence="1">Enoyl-CoA hydratase</fullName>
    </submittedName>
</protein>
<dbReference type="PANTHER" id="PTHR11941:SF54">
    <property type="entry name" value="ENOYL-COA HYDRATASE, MITOCHONDRIAL"/>
    <property type="match status" value="1"/>
</dbReference>
<dbReference type="AlphaFoldDB" id="A0A1Y6B869"/>
<dbReference type="CDD" id="cd06558">
    <property type="entry name" value="crotonase-like"/>
    <property type="match status" value="1"/>
</dbReference>
<dbReference type="SUPFAM" id="SSF52096">
    <property type="entry name" value="ClpP/crotonase"/>
    <property type="match status" value="1"/>
</dbReference>
<evidence type="ECO:0000313" key="1">
    <source>
        <dbReference type="EMBL" id="SME95379.1"/>
    </source>
</evidence>
<name>A0A1Y6B869_9BACT</name>
<dbReference type="GO" id="GO:0006635">
    <property type="term" value="P:fatty acid beta-oxidation"/>
    <property type="evidence" value="ECO:0007669"/>
    <property type="project" value="TreeGrafter"/>
</dbReference>
<dbReference type="InterPro" id="IPR001753">
    <property type="entry name" value="Enoyl-CoA_hydra/iso"/>
</dbReference>
<dbReference type="EMBL" id="FWZT01000002">
    <property type="protein sequence ID" value="SME95379.1"/>
    <property type="molecule type" value="Genomic_DNA"/>
</dbReference>